<organism evidence="1 2">
    <name type="scientific">Levilactobacillus lanxiensis</name>
    <dbReference type="NCBI Taxonomy" id="2799568"/>
    <lineage>
        <taxon>Bacteria</taxon>
        <taxon>Bacillati</taxon>
        <taxon>Bacillota</taxon>
        <taxon>Bacilli</taxon>
        <taxon>Lactobacillales</taxon>
        <taxon>Lactobacillaceae</taxon>
        <taxon>Levilactobacillus</taxon>
    </lineage>
</organism>
<protein>
    <submittedName>
        <fullName evidence="1">Helix-turn-helix domain-containing protein</fullName>
    </submittedName>
</protein>
<dbReference type="Proteomes" id="UP001597189">
    <property type="component" value="Unassembled WGS sequence"/>
</dbReference>
<name>A0ABW4D1A5_9LACO</name>
<dbReference type="SUPFAM" id="SSF53098">
    <property type="entry name" value="Ribonuclease H-like"/>
    <property type="match status" value="1"/>
</dbReference>
<evidence type="ECO:0000313" key="1">
    <source>
        <dbReference type="EMBL" id="MFD1454395.1"/>
    </source>
</evidence>
<dbReference type="RefSeq" id="WP_203642319.1">
    <property type="nucleotide sequence ID" value="NZ_BOLN01000001.1"/>
</dbReference>
<proteinExistence type="predicted"/>
<dbReference type="InterPro" id="IPR036397">
    <property type="entry name" value="RNaseH_sf"/>
</dbReference>
<reference evidence="2" key="1">
    <citation type="journal article" date="2019" name="Int. J. Syst. Evol. Microbiol.">
        <title>The Global Catalogue of Microorganisms (GCM) 10K type strain sequencing project: providing services to taxonomists for standard genome sequencing and annotation.</title>
        <authorList>
            <consortium name="The Broad Institute Genomics Platform"/>
            <consortium name="The Broad Institute Genome Sequencing Center for Infectious Disease"/>
            <person name="Wu L."/>
            <person name="Ma J."/>
        </authorList>
    </citation>
    <scope>NUCLEOTIDE SEQUENCE [LARGE SCALE GENOMIC DNA]</scope>
    <source>
        <strain evidence="2">CCM 8979</strain>
    </source>
</reference>
<keyword evidence="2" id="KW-1185">Reference proteome</keyword>
<dbReference type="InterPro" id="IPR012337">
    <property type="entry name" value="RNaseH-like_sf"/>
</dbReference>
<evidence type="ECO:0000313" key="2">
    <source>
        <dbReference type="Proteomes" id="UP001597189"/>
    </source>
</evidence>
<accession>A0ABW4D1A5</accession>
<dbReference type="EMBL" id="JBHTOD010000001">
    <property type="protein sequence ID" value="MFD1454395.1"/>
    <property type="molecule type" value="Genomic_DNA"/>
</dbReference>
<dbReference type="Pfam" id="PF13384">
    <property type="entry name" value="HTH_23"/>
    <property type="match status" value="1"/>
</dbReference>
<dbReference type="Gene3D" id="3.30.420.10">
    <property type="entry name" value="Ribonuclease H-like superfamily/Ribonuclease H"/>
    <property type="match status" value="1"/>
</dbReference>
<sequence length="410" mass="46326">MTAKIVYLEQTVPDNTTTQEHNLFMLDYPVYQVEANGQLTPVLSTWGKVLSIMIDKKDRFKIFFTSGRTFVLGSKKIMAYDTDADGLDSVSRIHSHGYQFASEHPTLVAQSSAQLRSVFPNIRVLQEIPREYVVIDCEFGILFRTQRTGDHIAMDRTTIDGEKAGIFQLAALGYRGNQPLDIYFNRYFDQPAFAAEMKLRGLKETGTSLADYEQQARPLTVLKDFIQQVLRRQLPLVFWDQGNDLRLLRHTLAVNLPYLAEEDRAALMAPLCVFDGSLYTNQVINRSNHQKDTHHFLPLNGIAGLLNIFNPKQHNALWDAQTTHFVIDELARIKQADPVVIQEPRPLAPPILQLPTVVSVPIATQPAAQPAATTLQQLRAAGQTYREIADRFGLSTSTVWRAVKRRDGVH</sequence>
<gene>
    <name evidence="1" type="ORF">ACFQ44_01720</name>
</gene>
<comment type="caution">
    <text evidence="1">The sequence shown here is derived from an EMBL/GenBank/DDBJ whole genome shotgun (WGS) entry which is preliminary data.</text>
</comment>